<evidence type="ECO:0000256" key="1">
    <source>
        <dbReference type="SAM" id="MobiDB-lite"/>
    </source>
</evidence>
<organism evidence="3 4">
    <name type="scientific">Naumovozyma dairenensis (strain ATCC 10597 / BCRC 20456 / CBS 421 / NBRC 0211 / NRRL Y-12639)</name>
    <name type="common">Saccharomyces dairenensis</name>
    <dbReference type="NCBI Taxonomy" id="1071378"/>
    <lineage>
        <taxon>Eukaryota</taxon>
        <taxon>Fungi</taxon>
        <taxon>Dikarya</taxon>
        <taxon>Ascomycota</taxon>
        <taxon>Saccharomycotina</taxon>
        <taxon>Saccharomycetes</taxon>
        <taxon>Saccharomycetales</taxon>
        <taxon>Saccharomycetaceae</taxon>
        <taxon>Naumovozyma</taxon>
    </lineage>
</organism>
<dbReference type="HOGENOM" id="CLU_598630_0_0_1"/>
<feature type="compositionally biased region" description="Low complexity" evidence="1">
    <location>
        <begin position="110"/>
        <end position="124"/>
    </location>
</feature>
<dbReference type="Proteomes" id="UP000000689">
    <property type="component" value="Chromosome 1"/>
</dbReference>
<evidence type="ECO:0000313" key="4">
    <source>
        <dbReference type="Proteomes" id="UP000000689"/>
    </source>
</evidence>
<feature type="domain" description="Autophagy protein Atg19/Atg34 C-terminal" evidence="2">
    <location>
        <begin position="171"/>
        <end position="246"/>
    </location>
</feature>
<feature type="region of interest" description="Disordered" evidence="1">
    <location>
        <begin position="92"/>
        <end position="137"/>
    </location>
</feature>
<protein>
    <recommendedName>
        <fullName evidence="2">Autophagy protein Atg19/Atg34 C-terminal domain-containing protein</fullName>
    </recommendedName>
</protein>
<dbReference type="InterPro" id="IPR024543">
    <property type="entry name" value="Atg19/Atg34_C"/>
</dbReference>
<evidence type="ECO:0000259" key="2">
    <source>
        <dbReference type="Pfam" id="PF12744"/>
    </source>
</evidence>
<proteinExistence type="predicted"/>
<dbReference type="KEGG" id="ndi:NDAI_0A03470"/>
<reference evidence="3 4" key="1">
    <citation type="journal article" date="2011" name="Proc. Natl. Acad. Sci. U.S.A.">
        <title>Evolutionary erosion of yeast sex chromosomes by mating-type switching accidents.</title>
        <authorList>
            <person name="Gordon J.L."/>
            <person name="Armisen D."/>
            <person name="Proux-Wera E."/>
            <person name="Oheigeartaigh S.S."/>
            <person name="Byrne K.P."/>
            <person name="Wolfe K.H."/>
        </authorList>
    </citation>
    <scope>NUCLEOTIDE SEQUENCE [LARGE SCALE GENOMIC DNA]</scope>
    <source>
        <strain evidence="4">ATCC 10597 / BCRC 20456 / CBS 421 / NBRC 0211 / NRRL Y-12639</strain>
    </source>
</reference>
<dbReference type="RefSeq" id="XP_003667747.1">
    <property type="nucleotide sequence ID" value="XM_003667699.1"/>
</dbReference>
<sequence>MNNILEVSYKDVSYTWKIPKGHFTKSVIGGHIFDGFRIKKPFETKLLKARYTWYGKYNDLKTGKDFGNLCRAFQQYGAVYIRIFDTEEEFQKEESIPVEGDNEFPDDKGGNNNRNNKNNNNGINSLKVDPKKSGNSESVNKVNEIMKKMDSLEEWVKKSYTEENNNKRIFLDIPIGNKNLISFFQNLKSEDDLEKLVDEYELYQDLKKQYDGHMGIEMLLDEALERRRFETESKDSRNKTQLTTQKMDEVLAKTAELEKFIKRKYENEKKQDYITIKIPKSDGFLNEFYSKITTTEKLQDLAIGYNWYKEWIQGCDNNEHLVSSAIYQGKEYMKGKMQCEVSIIVQRNETTWDVTLENISDDPLPKGMKLVIESYESPKQKRPVVVLSTNIGGFPPSHADELELGPTKNLNEDLRKYLRSVIKFVTNEGEVVYSTVFEEDYFTGEHEEEIVFYCAKK</sequence>
<dbReference type="EMBL" id="HE580267">
    <property type="protein sequence ID" value="CCD22504.1"/>
    <property type="molecule type" value="Genomic_DNA"/>
</dbReference>
<dbReference type="GeneID" id="11495454"/>
<keyword evidence="4" id="KW-1185">Reference proteome</keyword>
<dbReference type="AlphaFoldDB" id="G0W3W6"/>
<gene>
    <name evidence="3" type="primary">NDAI0A03470</name>
    <name evidence="3" type="ordered locus">NDAI_0A03470</name>
</gene>
<name>G0W3W6_NAUDC</name>
<feature type="domain" description="Autophagy protein Atg19/Atg34 C-terminal" evidence="2">
    <location>
        <begin position="276"/>
        <end position="433"/>
    </location>
</feature>
<evidence type="ECO:0000313" key="3">
    <source>
        <dbReference type="EMBL" id="CCD22504.1"/>
    </source>
</evidence>
<accession>G0W3W6</accession>
<dbReference type="Pfam" id="PF12744">
    <property type="entry name" value="ATG19"/>
    <property type="match status" value="2"/>
</dbReference>